<dbReference type="InterPro" id="IPR018060">
    <property type="entry name" value="HTH_AraC"/>
</dbReference>
<keyword evidence="3" id="KW-0804">Transcription</keyword>
<dbReference type="GO" id="GO:0003700">
    <property type="term" value="F:DNA-binding transcription factor activity"/>
    <property type="evidence" value="ECO:0007669"/>
    <property type="project" value="InterPro"/>
</dbReference>
<evidence type="ECO:0000256" key="3">
    <source>
        <dbReference type="ARBA" id="ARBA00023163"/>
    </source>
</evidence>
<evidence type="ECO:0000313" key="6">
    <source>
        <dbReference type="Proteomes" id="UP000285456"/>
    </source>
</evidence>
<evidence type="ECO:0000256" key="2">
    <source>
        <dbReference type="ARBA" id="ARBA00023125"/>
    </source>
</evidence>
<comment type="caution">
    <text evidence="5">The sequence shown here is derived from an EMBL/GenBank/DDBJ whole genome shotgun (WGS) entry which is preliminary data.</text>
</comment>
<dbReference type="Proteomes" id="UP000285456">
    <property type="component" value="Unassembled WGS sequence"/>
</dbReference>
<dbReference type="InterPro" id="IPR018062">
    <property type="entry name" value="HTH_AraC-typ_CS"/>
</dbReference>
<evidence type="ECO:0000313" key="5">
    <source>
        <dbReference type="EMBL" id="RHW32586.1"/>
    </source>
</evidence>
<proteinExistence type="predicted"/>
<dbReference type="PANTHER" id="PTHR43280:SF28">
    <property type="entry name" value="HTH-TYPE TRANSCRIPTIONAL ACTIVATOR RHAS"/>
    <property type="match status" value="1"/>
</dbReference>
<keyword evidence="1" id="KW-0805">Transcription regulation</keyword>
<reference evidence="5 6" key="1">
    <citation type="journal article" date="2007" name="Int. J. Syst. Evol. Microbiol.">
        <title>Oceanobacillus profundus sp. nov., isolated from a deep-sea sediment core.</title>
        <authorList>
            <person name="Kim Y.G."/>
            <person name="Choi D.H."/>
            <person name="Hyun S."/>
            <person name="Cho B.C."/>
        </authorList>
    </citation>
    <scope>NUCLEOTIDE SEQUENCE [LARGE SCALE GENOMIC DNA]</scope>
    <source>
        <strain evidence="5 6">DSM 18246</strain>
    </source>
</reference>
<dbReference type="PRINTS" id="PR00032">
    <property type="entry name" value="HTHARAC"/>
</dbReference>
<dbReference type="SUPFAM" id="SSF46689">
    <property type="entry name" value="Homeodomain-like"/>
    <property type="match status" value="1"/>
</dbReference>
<keyword evidence="6" id="KW-1185">Reference proteome</keyword>
<dbReference type="PROSITE" id="PS00041">
    <property type="entry name" value="HTH_ARAC_FAMILY_1"/>
    <property type="match status" value="1"/>
</dbReference>
<protein>
    <submittedName>
        <fullName evidence="5">AraC family transcriptional regulator</fullName>
    </submittedName>
</protein>
<dbReference type="InterPro" id="IPR020449">
    <property type="entry name" value="Tscrpt_reg_AraC-type_HTH"/>
</dbReference>
<dbReference type="EMBL" id="QWEH01000005">
    <property type="protein sequence ID" value="RHW32586.1"/>
    <property type="molecule type" value="Genomic_DNA"/>
</dbReference>
<dbReference type="SMART" id="SM00342">
    <property type="entry name" value="HTH_ARAC"/>
    <property type="match status" value="1"/>
</dbReference>
<organism evidence="5 6">
    <name type="scientific">Oceanobacillus profundus</name>
    <dbReference type="NCBI Taxonomy" id="372463"/>
    <lineage>
        <taxon>Bacteria</taxon>
        <taxon>Bacillati</taxon>
        <taxon>Bacillota</taxon>
        <taxon>Bacilli</taxon>
        <taxon>Bacillales</taxon>
        <taxon>Bacillaceae</taxon>
        <taxon>Oceanobacillus</taxon>
    </lineage>
</organism>
<dbReference type="Pfam" id="PF12833">
    <property type="entry name" value="HTH_18"/>
    <property type="match status" value="1"/>
</dbReference>
<dbReference type="Gene3D" id="1.10.10.60">
    <property type="entry name" value="Homeodomain-like"/>
    <property type="match status" value="2"/>
</dbReference>
<dbReference type="AlphaFoldDB" id="A0A417YI13"/>
<keyword evidence="2" id="KW-0238">DNA-binding</keyword>
<sequence length="229" mass="26143">MNIFLKILVVFDSSSPPSDFKSNSNVIEVAYIKTANQYNNLVKKKEIKGKYKLIVFLTSKHSLPFDWRLSKLGDTAFVTFIGIKQCDIPLICDYLETIGILSIKNSTNKNKSTLINNIIQHINNNTHDNTLSLLKVSKEFNISTSYLSKIFKMYCGIGFKEYLIRLRINKAKALLRRGASVTETCLNVGYGNLTHFSKIFRRYVGLNPSAFRNQTSSLVVYKEDNNYEV</sequence>
<feature type="domain" description="HTH araC/xylS-type" evidence="4">
    <location>
        <begin position="116"/>
        <end position="214"/>
    </location>
</feature>
<dbReference type="PROSITE" id="PS01124">
    <property type="entry name" value="HTH_ARAC_FAMILY_2"/>
    <property type="match status" value="1"/>
</dbReference>
<dbReference type="GO" id="GO:0043565">
    <property type="term" value="F:sequence-specific DNA binding"/>
    <property type="evidence" value="ECO:0007669"/>
    <property type="project" value="InterPro"/>
</dbReference>
<accession>A0A417YI13</accession>
<evidence type="ECO:0000256" key="1">
    <source>
        <dbReference type="ARBA" id="ARBA00023015"/>
    </source>
</evidence>
<evidence type="ECO:0000259" key="4">
    <source>
        <dbReference type="PROSITE" id="PS01124"/>
    </source>
</evidence>
<gene>
    <name evidence="5" type="ORF">D1B32_09655</name>
</gene>
<dbReference type="OrthoDB" id="1975037at2"/>
<dbReference type="InterPro" id="IPR009057">
    <property type="entry name" value="Homeodomain-like_sf"/>
</dbReference>
<name>A0A417YI13_9BACI</name>
<dbReference type="PANTHER" id="PTHR43280">
    <property type="entry name" value="ARAC-FAMILY TRANSCRIPTIONAL REGULATOR"/>
    <property type="match status" value="1"/>
</dbReference>